<dbReference type="KEGG" id="hhq:HPSH169_07050"/>
<dbReference type="HOGENOM" id="CLU_140277_0_0_7"/>
<gene>
    <name evidence="1" type="ORF">HPSH169_07050</name>
</gene>
<dbReference type="Proteomes" id="UP000005007">
    <property type="component" value="Chromosome"/>
</dbReference>
<dbReference type="PATRIC" id="fig|1163741.3.peg.1425"/>
<keyword evidence="1" id="KW-0449">Lipoprotein</keyword>
<evidence type="ECO:0000313" key="2">
    <source>
        <dbReference type="Proteomes" id="UP000005007"/>
    </source>
</evidence>
<name>A0A0E0WE02_HELPX</name>
<reference evidence="1 2" key="1">
    <citation type="submission" date="2012-04" db="EMBL/GenBank/DDBJ databases">
        <authorList>
            <person name="Kersulyte D."/>
            <person name="Cabrera L."/>
            <person name="Pacheco R."/>
            <person name="Herrera P."/>
            <person name="Rodriguez C."/>
            <person name="Gilman R.H."/>
            <person name="Berg D.E."/>
        </authorList>
    </citation>
    <scope>NUCLEOTIDE SEQUENCE [LARGE SCALE GENOMIC DNA]</scope>
    <source>
        <strain evidence="1 2">Shi169</strain>
    </source>
</reference>
<dbReference type="RefSeq" id="WP_000897958.1">
    <property type="nucleotide sequence ID" value="NC_017740.1"/>
</dbReference>
<accession>A0A0E0WE02</accession>
<evidence type="ECO:0000313" key="1">
    <source>
        <dbReference type="EMBL" id="AFI00067.1"/>
    </source>
</evidence>
<proteinExistence type="predicted"/>
<protein>
    <submittedName>
        <fullName evidence="1">Lipoprotein</fullName>
    </submittedName>
</protein>
<sequence>MLFKTYQKLLGASCLALYLVGCGSGGGGKSPVEMTANSKGEFQIRSKADSVTIQGVKLNRGNCVVNFVPVREAVQDALSSQTDLLSQVIALSQIGPLLSQITPISMQDFKDMASVYKEFDQKEGVANIENKISQLKQKGVMMESQTLKFGESLNGHSRGCGIIEATIQTDKGAWTFNFNR</sequence>
<organism evidence="1 2">
    <name type="scientific">Helicobacter pylori Shi169</name>
    <dbReference type="NCBI Taxonomy" id="1163741"/>
    <lineage>
        <taxon>Bacteria</taxon>
        <taxon>Pseudomonadati</taxon>
        <taxon>Campylobacterota</taxon>
        <taxon>Epsilonproteobacteria</taxon>
        <taxon>Campylobacterales</taxon>
        <taxon>Helicobacteraceae</taxon>
        <taxon>Helicobacter</taxon>
    </lineage>
</organism>
<dbReference type="EMBL" id="CP003473">
    <property type="protein sequence ID" value="AFI00067.1"/>
    <property type="molecule type" value="Genomic_DNA"/>
</dbReference>
<dbReference type="AlphaFoldDB" id="A0A0E0WE02"/>